<keyword evidence="1" id="KW-0732">Signal</keyword>
<dbReference type="InterPro" id="IPR027417">
    <property type="entry name" value="P-loop_NTPase"/>
</dbReference>
<dbReference type="Proteomes" id="UP000649617">
    <property type="component" value="Unassembled WGS sequence"/>
</dbReference>
<comment type="caution">
    <text evidence="2">The sequence shown here is derived from an EMBL/GenBank/DDBJ whole genome shotgun (WGS) entry which is preliminary data.</text>
</comment>
<dbReference type="OrthoDB" id="432357at2759"/>
<dbReference type="AlphaFoldDB" id="A0A812VAH9"/>
<evidence type="ECO:0000313" key="2">
    <source>
        <dbReference type="EMBL" id="CAE7606347.1"/>
    </source>
</evidence>
<accession>A0A812VAH9</accession>
<name>A0A812VAH9_SYMPI</name>
<proteinExistence type="predicted"/>
<protein>
    <submittedName>
        <fullName evidence="2">GIP protein</fullName>
    </submittedName>
</protein>
<keyword evidence="3" id="KW-1185">Reference proteome</keyword>
<evidence type="ECO:0000256" key="1">
    <source>
        <dbReference type="SAM" id="SignalP"/>
    </source>
</evidence>
<evidence type="ECO:0000313" key="3">
    <source>
        <dbReference type="Proteomes" id="UP000649617"/>
    </source>
</evidence>
<dbReference type="Gene3D" id="3.40.50.300">
    <property type="entry name" value="P-loop containing nucleotide triphosphate hydrolases"/>
    <property type="match status" value="1"/>
</dbReference>
<sequence length="851" mass="94140">MKTSTAGAILAAFAASLYGGVLFPRTPSPADPEVSEISRRFRDEMATSRNLSISCEGQLVRDRDTFFWSLFTDKFGSNPNTPYMWNALPAFGFLLPSPMWNLRHEDAVVLIARRPPEVEYFSFTTFALWIPRRGLQFSSLGDSVNNLNIRETAEGLFAHVVTANQKTWKLVQSALVSSGVPTNAINLAVVPSDIGGLFDDWTHFETVLRLFRFANQSEGDAYLHSHHPVYYIKASHGESFPLPTPAYKERHHMKNVRETILQADFEAHNLKVLKKVGVALARALPPLQPIRLAPLMQQGTQCLGDCPDAAYFGPNILEHSDVIDMLNMSGDAALPANYISFCQCAVVGGFAFLAFLVYVLNSDGDELHLVSMVNHRLLNASIYGSVAVLKSKAATLSKTHMSIRATSLGVTSFDFPKDQFVTWAFTRNPDICEQLGQAVSGCSVVEDSHVESGGYLTYCERVYLNPLTGTGPDWSDLISAWLYRLKLDAMPVLQEMASLPRSLPQAQSVRIFNGSVPLHFAHVLKTGGESLELHLAKQPTPHLSYAPCRAASLAQAWPKTTAPQSCVAASRAVSLALCAANCECCADDVLEAAHSGFRGTILRSPRAHVLSLLSHCHAAHHNTWQRILGDFPQYVAEGILRLTEAACDSHCSFEPDLLEDLRSQLEYPSRPNRTGQVQVIPYFLNWQAHALTCSSSQGSLGQHFRDLSLNESVPSLDAALATLQRFEWVGLTDLFEHSICLLHFQANGSLPASCDCSSSSLKLPKYTHGNKALSPDHLQPDMLARIDAFTAVDAQLFAEALRLLLGRLRHVEEITGASLLRCIPWRRLWRRTRYVPGLWLDSDSYEDGFRM</sequence>
<organism evidence="2 3">
    <name type="scientific">Symbiodinium pilosum</name>
    <name type="common">Dinoflagellate</name>
    <dbReference type="NCBI Taxonomy" id="2952"/>
    <lineage>
        <taxon>Eukaryota</taxon>
        <taxon>Sar</taxon>
        <taxon>Alveolata</taxon>
        <taxon>Dinophyceae</taxon>
        <taxon>Suessiales</taxon>
        <taxon>Symbiodiniaceae</taxon>
        <taxon>Symbiodinium</taxon>
    </lineage>
</organism>
<reference evidence="2" key="1">
    <citation type="submission" date="2021-02" db="EMBL/GenBank/DDBJ databases">
        <authorList>
            <person name="Dougan E. K."/>
            <person name="Rhodes N."/>
            <person name="Thang M."/>
            <person name="Chan C."/>
        </authorList>
    </citation>
    <scope>NUCLEOTIDE SEQUENCE</scope>
</reference>
<feature type="chain" id="PRO_5032931724" evidence="1">
    <location>
        <begin position="20"/>
        <end position="851"/>
    </location>
</feature>
<gene>
    <name evidence="2" type="primary">GIP</name>
    <name evidence="2" type="ORF">SPIL2461_LOCUS16037</name>
</gene>
<feature type="signal peptide" evidence="1">
    <location>
        <begin position="1"/>
        <end position="19"/>
    </location>
</feature>
<dbReference type="EMBL" id="CAJNIZ010040702">
    <property type="protein sequence ID" value="CAE7606347.1"/>
    <property type="molecule type" value="Genomic_DNA"/>
</dbReference>